<protein>
    <submittedName>
        <fullName evidence="2">Uncharacterized protein</fullName>
    </submittedName>
</protein>
<evidence type="ECO:0000313" key="2">
    <source>
        <dbReference type="EMBL" id="CAI4215047.1"/>
    </source>
</evidence>
<keyword evidence="3" id="KW-1185">Reference proteome</keyword>
<feature type="compositionally biased region" description="Basic and acidic residues" evidence="1">
    <location>
        <begin position="112"/>
        <end position="121"/>
    </location>
</feature>
<proteinExistence type="predicted"/>
<dbReference type="EMBL" id="CALLCH030000012">
    <property type="protein sequence ID" value="CAI4215047.1"/>
    <property type="molecule type" value="Genomic_DNA"/>
</dbReference>
<gene>
    <name evidence="2" type="ORF">PPNO1_LOCUS4767</name>
</gene>
<dbReference type="AlphaFoldDB" id="A0A9P1M9B7"/>
<feature type="compositionally biased region" description="Basic and acidic residues" evidence="1">
    <location>
        <begin position="300"/>
        <end position="310"/>
    </location>
</feature>
<sequence>MDRIGLIPFVLDGEIKLELWLVCTSLRCFPPRAPHSARGADSLAVPKQRVVSVGVGANGDSKPVAQFRTASGSVRDMIARFERNASPIAPPDTGLAGAGNKLLGRVKAWDPVSEKKEHEIATSKTASISQEQEEVLSEAPEEEIDEEDLEVQSEEEPENQTEEELETQPAVAKVESPTLESLAEPVAARLSGQDQHLDQPESDKPRETEEQRSDLSEAEEKAEGGVKVTDDNIITEKQTAEDEANITDEKSTEDDGDDTTDLKGAPDEVVDVESPIEGASATPDEPVKDEYEEDQATTPAKRDPASVETF</sequence>
<evidence type="ECO:0000313" key="3">
    <source>
        <dbReference type="Proteomes" id="UP000838763"/>
    </source>
</evidence>
<feature type="compositionally biased region" description="Acidic residues" evidence="1">
    <location>
        <begin position="131"/>
        <end position="166"/>
    </location>
</feature>
<feature type="region of interest" description="Disordered" evidence="1">
    <location>
        <begin position="110"/>
        <end position="310"/>
    </location>
</feature>
<dbReference type="Proteomes" id="UP000838763">
    <property type="component" value="Unassembled WGS sequence"/>
</dbReference>
<feature type="compositionally biased region" description="Acidic residues" evidence="1">
    <location>
        <begin position="241"/>
        <end position="259"/>
    </location>
</feature>
<organism evidence="2 3">
    <name type="scientific">Parascedosporium putredinis</name>
    <dbReference type="NCBI Taxonomy" id="1442378"/>
    <lineage>
        <taxon>Eukaryota</taxon>
        <taxon>Fungi</taxon>
        <taxon>Dikarya</taxon>
        <taxon>Ascomycota</taxon>
        <taxon>Pezizomycotina</taxon>
        <taxon>Sordariomycetes</taxon>
        <taxon>Hypocreomycetidae</taxon>
        <taxon>Microascales</taxon>
        <taxon>Microascaceae</taxon>
        <taxon>Parascedosporium</taxon>
    </lineage>
</organism>
<accession>A0A9P1M9B7</accession>
<evidence type="ECO:0000256" key="1">
    <source>
        <dbReference type="SAM" id="MobiDB-lite"/>
    </source>
</evidence>
<reference evidence="2" key="1">
    <citation type="submission" date="2022-11" db="EMBL/GenBank/DDBJ databases">
        <authorList>
            <person name="Scott C."/>
            <person name="Bruce N."/>
        </authorList>
    </citation>
    <scope>NUCLEOTIDE SEQUENCE</scope>
</reference>
<name>A0A9P1M9B7_9PEZI</name>
<feature type="compositionally biased region" description="Basic and acidic residues" evidence="1">
    <location>
        <begin position="195"/>
        <end position="230"/>
    </location>
</feature>
<comment type="caution">
    <text evidence="2">The sequence shown here is derived from an EMBL/GenBank/DDBJ whole genome shotgun (WGS) entry which is preliminary data.</text>
</comment>